<dbReference type="InterPro" id="IPR043502">
    <property type="entry name" value="DNA/RNA_pol_sf"/>
</dbReference>
<evidence type="ECO:0000259" key="1">
    <source>
        <dbReference type="PROSITE" id="PS50878"/>
    </source>
</evidence>
<evidence type="ECO:0000313" key="4">
    <source>
        <dbReference type="Proteomes" id="UP000663829"/>
    </source>
</evidence>
<sequence>MTTIFPPLSAWIKWIKTVMDKMDYISKIEEKLKDQSVYEQITKDPTKHIFDKIKVEADKLLALNKISLAQHYELIGIEDLPSVRGQPKLHKKDNPMRLITCSRNTITSPVSKFVFKVIKDLRSTVSGVVINTTKFVDEISKITLDKDERLASLDIKELFDNIPVTRAVDLVIQRLSESKKLDGLPLTKTDVKRLILVSLNNSYFSFNGKYYRQSKGLPMGNALSPLIADIFMDDYLKTHLKEGNIEKEIYRYVDDILIVTKMDEQCLNDYVEKCNKIPGRIRFTFEFEQNDQISFHDTTLKRKAEPNKVIIKVRWFRKSTAADRFLNFESAHGNSIKKNIVKNMVSRILQTSKEPSELREDLNKLKEMLLNSHYPSKEIDHLIKEACESSNITQKSSTPAKDMKFTMVLPYVKGIEVLKRKLEKLGIKLYFSYPNK</sequence>
<dbReference type="EMBL" id="CAJNOQ010000922">
    <property type="protein sequence ID" value="CAF0851455.1"/>
    <property type="molecule type" value="Genomic_DNA"/>
</dbReference>
<dbReference type="SUPFAM" id="SSF56672">
    <property type="entry name" value="DNA/RNA polymerases"/>
    <property type="match status" value="1"/>
</dbReference>
<reference evidence="2" key="1">
    <citation type="submission" date="2021-02" db="EMBL/GenBank/DDBJ databases">
        <authorList>
            <person name="Nowell W R."/>
        </authorList>
    </citation>
    <scope>NUCLEOTIDE SEQUENCE</scope>
</reference>
<dbReference type="PANTHER" id="PTHR21301">
    <property type="entry name" value="REVERSE TRANSCRIPTASE"/>
    <property type="match status" value="1"/>
</dbReference>
<organism evidence="2 4">
    <name type="scientific">Didymodactylos carnosus</name>
    <dbReference type="NCBI Taxonomy" id="1234261"/>
    <lineage>
        <taxon>Eukaryota</taxon>
        <taxon>Metazoa</taxon>
        <taxon>Spiralia</taxon>
        <taxon>Gnathifera</taxon>
        <taxon>Rotifera</taxon>
        <taxon>Eurotatoria</taxon>
        <taxon>Bdelloidea</taxon>
        <taxon>Philodinida</taxon>
        <taxon>Philodinidae</taxon>
        <taxon>Didymodactylos</taxon>
    </lineage>
</organism>
<dbReference type="InterPro" id="IPR043128">
    <property type="entry name" value="Rev_trsase/Diguanyl_cyclase"/>
</dbReference>
<evidence type="ECO:0000313" key="3">
    <source>
        <dbReference type="EMBL" id="CAF3639068.1"/>
    </source>
</evidence>
<proteinExistence type="predicted"/>
<gene>
    <name evidence="2" type="ORF">GPM918_LOCUS6094</name>
    <name evidence="3" type="ORF">SRO942_LOCUS6094</name>
</gene>
<dbReference type="EMBL" id="CAJOBC010000922">
    <property type="protein sequence ID" value="CAF3639068.1"/>
    <property type="molecule type" value="Genomic_DNA"/>
</dbReference>
<dbReference type="PROSITE" id="PS50878">
    <property type="entry name" value="RT_POL"/>
    <property type="match status" value="1"/>
</dbReference>
<feature type="domain" description="Reverse transcriptase" evidence="1">
    <location>
        <begin position="80"/>
        <end position="320"/>
    </location>
</feature>
<dbReference type="Gene3D" id="3.10.10.10">
    <property type="entry name" value="HIV Type 1 Reverse Transcriptase, subunit A, domain 1"/>
    <property type="match status" value="1"/>
</dbReference>
<keyword evidence="4" id="KW-1185">Reference proteome</keyword>
<name>A0A813WJ36_9BILA</name>
<accession>A0A813WJ36</accession>
<dbReference type="Proteomes" id="UP000663829">
    <property type="component" value="Unassembled WGS sequence"/>
</dbReference>
<dbReference type="InterPro" id="IPR000477">
    <property type="entry name" value="RT_dom"/>
</dbReference>
<dbReference type="AlphaFoldDB" id="A0A813WJ36"/>
<protein>
    <recommendedName>
        <fullName evidence="1">Reverse transcriptase domain-containing protein</fullName>
    </recommendedName>
</protein>
<dbReference type="OrthoDB" id="9978868at2759"/>
<dbReference type="InterPro" id="IPR058912">
    <property type="entry name" value="HTH_animal"/>
</dbReference>
<comment type="caution">
    <text evidence="2">The sequence shown here is derived from an EMBL/GenBank/DDBJ whole genome shotgun (WGS) entry which is preliminary data.</text>
</comment>
<dbReference type="Pfam" id="PF26215">
    <property type="entry name" value="HTH_animal"/>
    <property type="match status" value="1"/>
</dbReference>
<dbReference type="PANTHER" id="PTHR21301:SF10">
    <property type="entry name" value="REVERSE TRANSCRIPTASE DOMAIN-CONTAINING PROTEIN"/>
    <property type="match status" value="1"/>
</dbReference>
<dbReference type="Pfam" id="PF00078">
    <property type="entry name" value="RVT_1"/>
    <property type="match status" value="1"/>
</dbReference>
<dbReference type="Proteomes" id="UP000681722">
    <property type="component" value="Unassembled WGS sequence"/>
</dbReference>
<dbReference type="Gene3D" id="3.30.70.270">
    <property type="match status" value="1"/>
</dbReference>
<evidence type="ECO:0000313" key="2">
    <source>
        <dbReference type="EMBL" id="CAF0851455.1"/>
    </source>
</evidence>